<dbReference type="AlphaFoldDB" id="A0A1B6KRM5"/>
<protein>
    <submittedName>
        <fullName evidence="1">Uncharacterized protein</fullName>
    </submittedName>
</protein>
<name>A0A1B6KRM5_9HEMI</name>
<organism evidence="1">
    <name type="scientific">Graphocephala atropunctata</name>
    <dbReference type="NCBI Taxonomy" id="36148"/>
    <lineage>
        <taxon>Eukaryota</taxon>
        <taxon>Metazoa</taxon>
        <taxon>Ecdysozoa</taxon>
        <taxon>Arthropoda</taxon>
        <taxon>Hexapoda</taxon>
        <taxon>Insecta</taxon>
        <taxon>Pterygota</taxon>
        <taxon>Neoptera</taxon>
        <taxon>Paraneoptera</taxon>
        <taxon>Hemiptera</taxon>
        <taxon>Auchenorrhyncha</taxon>
        <taxon>Membracoidea</taxon>
        <taxon>Cicadellidae</taxon>
        <taxon>Cicadellinae</taxon>
        <taxon>Cicadellini</taxon>
        <taxon>Graphocephala</taxon>
    </lineage>
</organism>
<accession>A0A1B6KRM5</accession>
<evidence type="ECO:0000313" key="1">
    <source>
        <dbReference type="EMBL" id="JAT14109.1"/>
    </source>
</evidence>
<sequence length="136" mass="15018">CNCVLSPYIRARGWTGHSATVFSHHILGQEGGPDTVKLCSLTVYQGKRVDQTQCNCVLSPYIRARGWTGHSETVFSHRISGQEGGPYTVQLCSLSVYQGKRLGWTQCNCVLLLYIRARGWTGHSATVCSLCIRVRG</sequence>
<gene>
    <name evidence="1" type="ORF">g.8246</name>
</gene>
<feature type="non-terminal residue" evidence="1">
    <location>
        <position position="136"/>
    </location>
</feature>
<feature type="non-terminal residue" evidence="1">
    <location>
        <position position="1"/>
    </location>
</feature>
<proteinExistence type="predicted"/>
<dbReference type="EMBL" id="GEBQ01025868">
    <property type="protein sequence ID" value="JAT14109.1"/>
    <property type="molecule type" value="Transcribed_RNA"/>
</dbReference>
<reference evidence="1" key="1">
    <citation type="submission" date="2015-11" db="EMBL/GenBank/DDBJ databases">
        <title>De novo transcriptome assembly of four potential Pierce s Disease insect vectors from Arizona vineyards.</title>
        <authorList>
            <person name="Tassone E.E."/>
        </authorList>
    </citation>
    <scope>NUCLEOTIDE SEQUENCE</scope>
</reference>